<feature type="coiled-coil region" evidence="1">
    <location>
        <begin position="220"/>
        <end position="275"/>
    </location>
</feature>
<dbReference type="PANTHER" id="PTHR47728">
    <property type="entry name" value="RAB GTPASE-ACTIVATING PROTEIN 1-LIKE"/>
    <property type="match status" value="1"/>
</dbReference>
<keyword evidence="1" id="KW-0175">Coiled coil</keyword>
<proteinExistence type="predicted"/>
<gene>
    <name evidence="2" type="primary">LOC109112558</name>
</gene>
<dbReference type="GeneID" id="109112558"/>
<evidence type="ECO:0000313" key="2">
    <source>
        <dbReference type="RefSeq" id="XP_042567736.1"/>
    </source>
</evidence>
<dbReference type="Proteomes" id="UP001155660">
    <property type="component" value="Chromosome A22"/>
</dbReference>
<accession>A0A9Q9VMH1</accession>
<dbReference type="RefSeq" id="XP_042567736.1">
    <property type="nucleotide sequence ID" value="XM_042711802.1"/>
</dbReference>
<feature type="coiled-coil region" evidence="1">
    <location>
        <begin position="64"/>
        <end position="167"/>
    </location>
</feature>
<dbReference type="AlphaFoldDB" id="A0A9Q9VMH1"/>
<name>A0A9Q9VMH1_CYPCA</name>
<dbReference type="PANTHER" id="PTHR47728:SF1">
    <property type="entry name" value="RAB GTPASE ACTIVATING PROTEIN 1 LIKE"/>
    <property type="match status" value="1"/>
</dbReference>
<evidence type="ECO:0000256" key="1">
    <source>
        <dbReference type="SAM" id="Coils"/>
    </source>
</evidence>
<reference evidence="2" key="1">
    <citation type="submission" date="2025-08" db="UniProtKB">
        <authorList>
            <consortium name="RefSeq"/>
        </authorList>
    </citation>
    <scope>IDENTIFICATION</scope>
    <source>
        <tissue evidence="2">Muscle</tissue>
    </source>
</reference>
<protein>
    <submittedName>
        <fullName evidence="2">Rab GTPase-activating protein 1-like isoform X4</fullName>
    </submittedName>
</protein>
<sequence length="300" mass="34548">MMQEVSITVAYDAHVINQINEEDFFASLVADSKPKPVVPTKKLKKFEKEYQSLKESQLQQEDPIDRYQRENRRLQEASMRLEQENDDLAHELVTSKIALRNDLDQAEDKADVLNKELLNTKQRLVETEKRKQEGKTFQLKEVFRRELEKAELEIKKTTAIIAEYKQICSQLSTRLEKQQASTKEELDIVKAKVMACERCREVFSKDGPLQIPAVSQDNRDTDLDEEKDSLKAQLRELELELAQTKLQLVEAKCKIQELEHQRGVLMTEVQAAKNSWFSKTLGSLKNSASNQAPSSPKEGQ</sequence>
<organism evidence="2">
    <name type="scientific">Cyprinus carpio</name>
    <name type="common">Common carp</name>
    <dbReference type="NCBI Taxonomy" id="7962"/>
    <lineage>
        <taxon>Eukaryota</taxon>
        <taxon>Metazoa</taxon>
        <taxon>Chordata</taxon>
        <taxon>Craniata</taxon>
        <taxon>Vertebrata</taxon>
        <taxon>Euteleostomi</taxon>
        <taxon>Actinopterygii</taxon>
        <taxon>Neopterygii</taxon>
        <taxon>Teleostei</taxon>
        <taxon>Ostariophysi</taxon>
        <taxon>Cypriniformes</taxon>
        <taxon>Cyprinidae</taxon>
        <taxon>Cyprininae</taxon>
        <taxon>Cyprinus</taxon>
    </lineage>
</organism>